<dbReference type="Proteomes" id="UP000281406">
    <property type="component" value="Unassembled WGS sequence"/>
</dbReference>
<sequence>MRRRLQPCQTPLTLSRYPTLPRRSPGPLRPAVEGTESEVDRGEALWRIQSSVAMKTLAVRCHSLYDILQCV</sequence>
<name>A0A3N0XQE5_ANAGA</name>
<gene>
    <name evidence="2" type="ORF">DPX16_22236</name>
</gene>
<feature type="region of interest" description="Disordered" evidence="1">
    <location>
        <begin position="1"/>
        <end position="36"/>
    </location>
</feature>
<reference evidence="2 3" key="1">
    <citation type="submission" date="2018-10" db="EMBL/GenBank/DDBJ databases">
        <title>Genome assembly for a Yunnan-Guizhou Plateau 3E fish, Anabarilius grahami (Regan), and its evolutionary and genetic applications.</title>
        <authorList>
            <person name="Jiang W."/>
        </authorList>
    </citation>
    <scope>NUCLEOTIDE SEQUENCE [LARGE SCALE GENOMIC DNA]</scope>
    <source>
        <strain evidence="2">AG-KIZ</strain>
        <tissue evidence="2">Muscle</tissue>
    </source>
</reference>
<evidence type="ECO:0000313" key="3">
    <source>
        <dbReference type="Proteomes" id="UP000281406"/>
    </source>
</evidence>
<accession>A0A3N0XQE5</accession>
<organism evidence="2 3">
    <name type="scientific">Anabarilius grahami</name>
    <name type="common">Kanglang fish</name>
    <name type="synonym">Barilius grahami</name>
    <dbReference type="NCBI Taxonomy" id="495550"/>
    <lineage>
        <taxon>Eukaryota</taxon>
        <taxon>Metazoa</taxon>
        <taxon>Chordata</taxon>
        <taxon>Craniata</taxon>
        <taxon>Vertebrata</taxon>
        <taxon>Euteleostomi</taxon>
        <taxon>Actinopterygii</taxon>
        <taxon>Neopterygii</taxon>
        <taxon>Teleostei</taxon>
        <taxon>Ostariophysi</taxon>
        <taxon>Cypriniformes</taxon>
        <taxon>Xenocyprididae</taxon>
        <taxon>Xenocypridinae</taxon>
        <taxon>Xenocypridinae incertae sedis</taxon>
        <taxon>Anabarilius</taxon>
    </lineage>
</organism>
<comment type="caution">
    <text evidence="2">The sequence shown here is derived from an EMBL/GenBank/DDBJ whole genome shotgun (WGS) entry which is preliminary data.</text>
</comment>
<dbReference type="AlphaFoldDB" id="A0A3N0XQE5"/>
<evidence type="ECO:0000313" key="2">
    <source>
        <dbReference type="EMBL" id="ROI82001.1"/>
    </source>
</evidence>
<proteinExistence type="predicted"/>
<evidence type="ECO:0000256" key="1">
    <source>
        <dbReference type="SAM" id="MobiDB-lite"/>
    </source>
</evidence>
<keyword evidence="3" id="KW-1185">Reference proteome</keyword>
<protein>
    <submittedName>
        <fullName evidence="2">Uncharacterized protein</fullName>
    </submittedName>
</protein>
<dbReference type="EMBL" id="RJVU01067793">
    <property type="protein sequence ID" value="ROI82001.1"/>
    <property type="molecule type" value="Genomic_DNA"/>
</dbReference>